<reference evidence="10 11" key="1">
    <citation type="journal article" date="2019" name="Genome Biol. Evol.">
        <title>Whole-Genome Sequencing of the Giant Devil Catfish, Bagarius yarrelli.</title>
        <authorList>
            <person name="Jiang W."/>
            <person name="Lv Y."/>
            <person name="Cheng L."/>
            <person name="Yang K."/>
            <person name="Chao B."/>
            <person name="Wang X."/>
            <person name="Li Y."/>
            <person name="Pan X."/>
            <person name="You X."/>
            <person name="Zhang Y."/>
            <person name="Yang J."/>
            <person name="Li J."/>
            <person name="Zhang X."/>
            <person name="Liu S."/>
            <person name="Sun C."/>
            <person name="Yang J."/>
            <person name="Shi Q."/>
        </authorList>
    </citation>
    <scope>NUCLEOTIDE SEQUENCE [LARGE SCALE GENOMIC DNA]</scope>
    <source>
        <strain evidence="10">JWS20170419001</strain>
        <tissue evidence="10">Muscle</tissue>
    </source>
</reference>
<feature type="transmembrane region" description="Helical" evidence="9">
    <location>
        <begin position="281"/>
        <end position="301"/>
    </location>
</feature>
<sequence>MGTRSSRLQEESVCGSLEKDSAVKREAFRRIRSDRPSSLALDFSSSFDRDSETNQSRSEEGSDSDTSRHRVTPTAGDNNSTGRNVEPEIDNDDDTPGSPDRFSSEEAAAGVALRASAERLIGARRHSSSSSSRNSSARSARVRTARPVSEAWIGLYRVRHSIRCPFCTRMYPGGCIEEHLLTCLTSPALPYNTDVLSKDSGECCICLEELLQGDTIARLACLCVYHKNPVYPTYPQTAGYVPPAAQGVQGSEPVQEGGETPAFAVSAFDDKTVRRAFIRKVFSVVTVQLVVTFSIVCLFTFSKTLKNAVQKNIWIYLSSYIIFIIVYGTLGALLYALVSHRYEKSRDPLKDFTKIP</sequence>
<feature type="compositionally biased region" description="Low complexity" evidence="8">
    <location>
        <begin position="37"/>
        <end position="46"/>
    </location>
</feature>
<evidence type="ECO:0000256" key="1">
    <source>
        <dbReference type="ARBA" id="ARBA00000900"/>
    </source>
</evidence>
<dbReference type="GO" id="GO:0016020">
    <property type="term" value="C:membrane"/>
    <property type="evidence" value="ECO:0007669"/>
    <property type="project" value="UniProtKB-SubCell"/>
</dbReference>
<evidence type="ECO:0000256" key="6">
    <source>
        <dbReference type="ARBA" id="ARBA00022786"/>
    </source>
</evidence>
<feature type="compositionally biased region" description="Basic and acidic residues" evidence="8">
    <location>
        <begin position="17"/>
        <end position="35"/>
    </location>
</feature>
<dbReference type="OrthoDB" id="10057496at2759"/>
<keyword evidence="5" id="KW-0808">Transferase</keyword>
<comment type="caution">
    <text evidence="10">The sequence shown here is derived from an EMBL/GenBank/DDBJ whole genome shotgun (WGS) entry which is preliminary data.</text>
</comment>
<dbReference type="Proteomes" id="UP000319801">
    <property type="component" value="Unassembled WGS sequence"/>
</dbReference>
<evidence type="ECO:0000313" key="11">
    <source>
        <dbReference type="Proteomes" id="UP000319801"/>
    </source>
</evidence>
<evidence type="ECO:0000256" key="8">
    <source>
        <dbReference type="SAM" id="MobiDB-lite"/>
    </source>
</evidence>
<dbReference type="AlphaFoldDB" id="A0A556TZQ1"/>
<organism evidence="10 11">
    <name type="scientific">Bagarius yarrelli</name>
    <name type="common">Goonch</name>
    <name type="synonym">Bagrus yarrelli</name>
    <dbReference type="NCBI Taxonomy" id="175774"/>
    <lineage>
        <taxon>Eukaryota</taxon>
        <taxon>Metazoa</taxon>
        <taxon>Chordata</taxon>
        <taxon>Craniata</taxon>
        <taxon>Vertebrata</taxon>
        <taxon>Euteleostomi</taxon>
        <taxon>Actinopterygii</taxon>
        <taxon>Neopterygii</taxon>
        <taxon>Teleostei</taxon>
        <taxon>Ostariophysi</taxon>
        <taxon>Siluriformes</taxon>
        <taxon>Sisoridae</taxon>
        <taxon>Sisorinae</taxon>
        <taxon>Bagarius</taxon>
    </lineage>
</organism>
<keyword evidence="6" id="KW-0833">Ubl conjugation pathway</keyword>
<keyword evidence="7 9" id="KW-0472">Membrane</keyword>
<dbReference type="InterPro" id="IPR051878">
    <property type="entry name" value="ZNRF_ubiq-protein_ligase"/>
</dbReference>
<feature type="transmembrane region" description="Helical" evidence="9">
    <location>
        <begin position="313"/>
        <end position="338"/>
    </location>
</feature>
<dbReference type="PANTHER" id="PTHR46661">
    <property type="entry name" value="E3 UBIQUITIN-PROTEIN LIGASE ZNRF1-LIKE PROTEIN"/>
    <property type="match status" value="1"/>
</dbReference>
<feature type="compositionally biased region" description="Low complexity" evidence="8">
    <location>
        <begin position="128"/>
        <end position="139"/>
    </location>
</feature>
<dbReference type="GO" id="GO:0070936">
    <property type="term" value="P:protein K48-linked ubiquitination"/>
    <property type="evidence" value="ECO:0007669"/>
    <property type="project" value="TreeGrafter"/>
</dbReference>
<evidence type="ECO:0000256" key="9">
    <source>
        <dbReference type="SAM" id="Phobius"/>
    </source>
</evidence>
<evidence type="ECO:0000256" key="4">
    <source>
        <dbReference type="ARBA" id="ARBA00012483"/>
    </source>
</evidence>
<dbReference type="GO" id="GO:0005737">
    <property type="term" value="C:cytoplasm"/>
    <property type="evidence" value="ECO:0007669"/>
    <property type="project" value="TreeGrafter"/>
</dbReference>
<comment type="subcellular location">
    <subcellularLocation>
        <location evidence="2">Membrane</location>
    </subcellularLocation>
</comment>
<dbReference type="GO" id="GO:0061630">
    <property type="term" value="F:ubiquitin protein ligase activity"/>
    <property type="evidence" value="ECO:0007669"/>
    <property type="project" value="UniProtKB-EC"/>
</dbReference>
<dbReference type="GO" id="GO:0043161">
    <property type="term" value="P:proteasome-mediated ubiquitin-dependent protein catabolic process"/>
    <property type="evidence" value="ECO:0007669"/>
    <property type="project" value="TreeGrafter"/>
</dbReference>
<feature type="compositionally biased region" description="Basic and acidic residues" evidence="8">
    <location>
        <begin position="47"/>
        <end position="68"/>
    </location>
</feature>
<keyword evidence="9" id="KW-0812">Transmembrane</keyword>
<evidence type="ECO:0000256" key="7">
    <source>
        <dbReference type="ARBA" id="ARBA00023136"/>
    </source>
</evidence>
<evidence type="ECO:0000256" key="5">
    <source>
        <dbReference type="ARBA" id="ARBA00022679"/>
    </source>
</evidence>
<dbReference type="Gene3D" id="3.30.40.10">
    <property type="entry name" value="Zinc/RING finger domain, C3HC4 (zinc finger)"/>
    <property type="match status" value="1"/>
</dbReference>
<dbReference type="InterPro" id="IPR013083">
    <property type="entry name" value="Znf_RING/FYVE/PHD"/>
</dbReference>
<comment type="pathway">
    <text evidence="3">Protein modification; protein ubiquitination.</text>
</comment>
<feature type="region of interest" description="Disordered" evidence="8">
    <location>
        <begin position="122"/>
        <end position="142"/>
    </location>
</feature>
<gene>
    <name evidence="10" type="ORF">Baya_7252</name>
</gene>
<evidence type="ECO:0000256" key="3">
    <source>
        <dbReference type="ARBA" id="ARBA00004906"/>
    </source>
</evidence>
<name>A0A556TZQ1_BAGYA</name>
<evidence type="ECO:0000313" key="10">
    <source>
        <dbReference type="EMBL" id="TSL47671.1"/>
    </source>
</evidence>
<comment type="catalytic activity">
    <reaction evidence="1">
        <text>S-ubiquitinyl-[E2 ubiquitin-conjugating enzyme]-L-cysteine + [acceptor protein]-L-lysine = [E2 ubiquitin-conjugating enzyme]-L-cysteine + N(6)-ubiquitinyl-[acceptor protein]-L-lysine.</text>
        <dbReference type="EC" id="2.3.2.27"/>
    </reaction>
</comment>
<protein>
    <recommendedName>
        <fullName evidence="4">RING-type E3 ubiquitin transferase</fullName>
        <ecNumber evidence="4">2.3.2.27</ecNumber>
    </recommendedName>
</protein>
<keyword evidence="11" id="KW-1185">Reference proteome</keyword>
<keyword evidence="9" id="KW-1133">Transmembrane helix</keyword>
<dbReference type="PANTHER" id="PTHR46661:SF1">
    <property type="entry name" value="E3 UBIQUITIN-PROTEIN LIGASE ZNRF1"/>
    <property type="match status" value="1"/>
</dbReference>
<dbReference type="EC" id="2.3.2.27" evidence="4"/>
<dbReference type="EMBL" id="VCAZ01000032">
    <property type="protein sequence ID" value="TSL47671.1"/>
    <property type="molecule type" value="Genomic_DNA"/>
</dbReference>
<evidence type="ECO:0000256" key="2">
    <source>
        <dbReference type="ARBA" id="ARBA00004370"/>
    </source>
</evidence>
<proteinExistence type="predicted"/>
<feature type="region of interest" description="Disordered" evidence="8">
    <location>
        <begin position="1"/>
        <end position="109"/>
    </location>
</feature>
<accession>A0A556TZQ1</accession>